<protein>
    <submittedName>
        <fullName evidence="1">Uncharacterized protein</fullName>
    </submittedName>
</protein>
<evidence type="ECO:0000313" key="1">
    <source>
        <dbReference type="EMBL" id="GHD78495.1"/>
    </source>
</evidence>
<gene>
    <name evidence="1" type="ORF">GCM10011419_20630</name>
</gene>
<proteinExistence type="predicted"/>
<organism evidence="1 2">
    <name type="scientific">Vogesella fluminis</name>
    <dbReference type="NCBI Taxonomy" id="1069161"/>
    <lineage>
        <taxon>Bacteria</taxon>
        <taxon>Pseudomonadati</taxon>
        <taxon>Pseudomonadota</taxon>
        <taxon>Betaproteobacteria</taxon>
        <taxon>Neisseriales</taxon>
        <taxon>Chromobacteriaceae</taxon>
        <taxon>Vogesella</taxon>
    </lineage>
</organism>
<reference evidence="2" key="1">
    <citation type="journal article" date="2019" name="Int. J. Syst. Evol. Microbiol.">
        <title>The Global Catalogue of Microorganisms (GCM) 10K type strain sequencing project: providing services to taxonomists for standard genome sequencing and annotation.</title>
        <authorList>
            <consortium name="The Broad Institute Genomics Platform"/>
            <consortium name="The Broad Institute Genome Sequencing Center for Infectious Disease"/>
            <person name="Wu L."/>
            <person name="Ma J."/>
        </authorList>
    </citation>
    <scope>NUCLEOTIDE SEQUENCE [LARGE SCALE GENOMIC DNA]</scope>
    <source>
        <strain evidence="2">KCTC 23713</strain>
    </source>
</reference>
<dbReference type="EMBL" id="BMYP01000025">
    <property type="protein sequence ID" value="GHD78495.1"/>
    <property type="molecule type" value="Genomic_DNA"/>
</dbReference>
<name>A0ABQ3HBM7_9NEIS</name>
<dbReference type="Proteomes" id="UP000662678">
    <property type="component" value="Unassembled WGS sequence"/>
</dbReference>
<comment type="caution">
    <text evidence="1">The sequence shown here is derived from an EMBL/GenBank/DDBJ whole genome shotgun (WGS) entry which is preliminary data.</text>
</comment>
<evidence type="ECO:0000313" key="2">
    <source>
        <dbReference type="Proteomes" id="UP000662678"/>
    </source>
</evidence>
<keyword evidence="2" id="KW-1185">Reference proteome</keyword>
<accession>A0ABQ3HBM7</accession>
<sequence>MHMHGANAPDNAWTLHKWRNQRTLVIIKHYTTDGISPGQAGDYRLYAKREDCS</sequence>